<evidence type="ECO:0000313" key="12">
    <source>
        <dbReference type="EMBL" id="EGC21322.1"/>
    </source>
</evidence>
<proteinExistence type="inferred from homology"/>
<comment type="caution">
    <text evidence="12">The sequence shown here is derived from an EMBL/GenBank/DDBJ whole genome shotgun (WGS) entry which is preliminary data.</text>
</comment>
<feature type="domain" description="DEAD-box RNA helicase Q" evidence="11">
    <location>
        <begin position="37"/>
        <end position="65"/>
    </location>
</feature>
<evidence type="ECO:0000256" key="3">
    <source>
        <dbReference type="ARBA" id="ARBA00022806"/>
    </source>
</evidence>
<comment type="similarity">
    <text evidence="5 7">Belongs to the DEAD box helicase family.</text>
</comment>
<feature type="region of interest" description="Disordered" evidence="8">
    <location>
        <begin position="645"/>
        <end position="668"/>
    </location>
</feature>
<evidence type="ECO:0000259" key="11">
    <source>
        <dbReference type="PROSITE" id="PS51195"/>
    </source>
</evidence>
<evidence type="ECO:0000313" key="13">
    <source>
        <dbReference type="Proteomes" id="UP000005697"/>
    </source>
</evidence>
<gene>
    <name evidence="12" type="ORF">HMPREF9141_0072</name>
</gene>
<dbReference type="SUPFAM" id="SSF52540">
    <property type="entry name" value="P-loop containing nucleoside triphosphate hydrolases"/>
    <property type="match status" value="1"/>
</dbReference>
<dbReference type="InterPro" id="IPR014014">
    <property type="entry name" value="RNA_helicase_DEAD_Q_motif"/>
</dbReference>
<dbReference type="InterPro" id="IPR044742">
    <property type="entry name" value="DEAD/DEAH_RhlB"/>
</dbReference>
<dbReference type="CDD" id="cd18787">
    <property type="entry name" value="SF2_C_DEAD"/>
    <property type="match status" value="1"/>
</dbReference>
<evidence type="ECO:0000256" key="8">
    <source>
        <dbReference type="SAM" id="MobiDB-lite"/>
    </source>
</evidence>
<feature type="domain" description="Helicase ATP-binding" evidence="9">
    <location>
        <begin position="69"/>
        <end position="240"/>
    </location>
</feature>
<dbReference type="PANTHER" id="PTHR47959">
    <property type="entry name" value="ATP-DEPENDENT RNA HELICASE RHLE-RELATED"/>
    <property type="match status" value="1"/>
</dbReference>
<organism evidence="12 13">
    <name type="scientific">Prevotella multiformis DSM 16608</name>
    <dbReference type="NCBI Taxonomy" id="888743"/>
    <lineage>
        <taxon>Bacteria</taxon>
        <taxon>Pseudomonadati</taxon>
        <taxon>Bacteroidota</taxon>
        <taxon>Bacteroidia</taxon>
        <taxon>Bacteroidales</taxon>
        <taxon>Prevotellaceae</taxon>
        <taxon>Prevotella</taxon>
    </lineage>
</organism>
<evidence type="ECO:0000256" key="7">
    <source>
        <dbReference type="RuleBase" id="RU000492"/>
    </source>
</evidence>
<dbReference type="SUPFAM" id="SSF54928">
    <property type="entry name" value="RNA-binding domain, RBD"/>
    <property type="match status" value="1"/>
</dbReference>
<dbReference type="GO" id="GO:0016787">
    <property type="term" value="F:hydrolase activity"/>
    <property type="evidence" value="ECO:0007669"/>
    <property type="project" value="UniProtKB-KW"/>
</dbReference>
<dbReference type="EMBL" id="AEWX01000001">
    <property type="protein sequence ID" value="EGC21322.1"/>
    <property type="molecule type" value="Genomic_DNA"/>
</dbReference>
<dbReference type="PROSITE" id="PS00039">
    <property type="entry name" value="DEAD_ATP_HELICASE"/>
    <property type="match status" value="1"/>
</dbReference>
<feature type="compositionally biased region" description="Basic and acidic residues" evidence="8">
    <location>
        <begin position="474"/>
        <end position="495"/>
    </location>
</feature>
<dbReference type="InterPro" id="IPR027417">
    <property type="entry name" value="P-loop_NTPase"/>
</dbReference>
<dbReference type="Pfam" id="PF03880">
    <property type="entry name" value="DbpA"/>
    <property type="match status" value="1"/>
</dbReference>
<dbReference type="eggNOG" id="COG0513">
    <property type="taxonomic scope" value="Bacteria"/>
</dbReference>
<dbReference type="HOGENOM" id="CLU_003041_21_1_10"/>
<dbReference type="PROSITE" id="PS51195">
    <property type="entry name" value="Q_MOTIF"/>
    <property type="match status" value="1"/>
</dbReference>
<feature type="region of interest" description="Disordered" evidence="8">
    <location>
        <begin position="577"/>
        <end position="632"/>
    </location>
</feature>
<dbReference type="InterPro" id="IPR035979">
    <property type="entry name" value="RBD_domain_sf"/>
</dbReference>
<dbReference type="InterPro" id="IPR014001">
    <property type="entry name" value="Helicase_ATP-bd"/>
</dbReference>
<dbReference type="PROSITE" id="PS51192">
    <property type="entry name" value="HELICASE_ATP_BIND_1"/>
    <property type="match status" value="1"/>
</dbReference>
<dbReference type="Gene3D" id="3.30.70.330">
    <property type="match status" value="1"/>
</dbReference>
<reference evidence="12 13" key="1">
    <citation type="submission" date="2011-01" db="EMBL/GenBank/DDBJ databases">
        <authorList>
            <person name="Muzny D."/>
            <person name="Qin X."/>
            <person name="Deng J."/>
            <person name="Jiang H."/>
            <person name="Liu Y."/>
            <person name="Qu J."/>
            <person name="Song X.-Z."/>
            <person name="Zhang L."/>
            <person name="Thornton R."/>
            <person name="Coyle M."/>
            <person name="Francisco L."/>
            <person name="Jackson L."/>
            <person name="Javaid M."/>
            <person name="Korchina V."/>
            <person name="Kovar C."/>
            <person name="Mata R."/>
            <person name="Mathew T."/>
            <person name="Ngo R."/>
            <person name="Nguyen L."/>
            <person name="Nguyen N."/>
            <person name="Okwuonu G."/>
            <person name="Ongeri F."/>
            <person name="Pham C."/>
            <person name="Simmons D."/>
            <person name="Wilczek-Boney K."/>
            <person name="Hale W."/>
            <person name="Jakkamsetti A."/>
            <person name="Pham P."/>
            <person name="Ruth R."/>
            <person name="San Lucas F."/>
            <person name="Warren J."/>
            <person name="Zhang J."/>
            <person name="Zhao Z."/>
            <person name="Zhou C."/>
            <person name="Zhu D."/>
            <person name="Lee S."/>
            <person name="Bess C."/>
            <person name="Blankenburg K."/>
            <person name="Forbes L."/>
            <person name="Fu Q."/>
            <person name="Gubbala S."/>
            <person name="Hirani K."/>
            <person name="Jayaseelan J.C."/>
            <person name="Lara F."/>
            <person name="Munidasa M."/>
            <person name="Palculict T."/>
            <person name="Patil S."/>
            <person name="Pu L.-L."/>
            <person name="Saada N."/>
            <person name="Tang L."/>
            <person name="Weissenberger G."/>
            <person name="Zhu Y."/>
            <person name="Hemphill L."/>
            <person name="Shang Y."/>
            <person name="Youmans B."/>
            <person name="Ayvaz T."/>
            <person name="Ross M."/>
            <person name="Santibanez J."/>
            <person name="Aqrawi P."/>
            <person name="Gross S."/>
            <person name="Joshi V."/>
            <person name="Fowler G."/>
            <person name="Nazareth L."/>
            <person name="Reid J."/>
            <person name="Worley K."/>
            <person name="Petrosino J."/>
            <person name="Highlander S."/>
            <person name="Gibbs R."/>
        </authorList>
    </citation>
    <scope>NUCLEOTIDE SEQUENCE [LARGE SCALE GENOMIC DNA]</scope>
    <source>
        <strain evidence="12 13">DSM 16608</strain>
    </source>
</reference>
<dbReference type="SMART" id="SM00487">
    <property type="entry name" value="DEXDc"/>
    <property type="match status" value="1"/>
</dbReference>
<dbReference type="AlphaFoldDB" id="F0F3A6"/>
<dbReference type="InterPro" id="IPR011545">
    <property type="entry name" value="DEAD/DEAH_box_helicase_dom"/>
</dbReference>
<feature type="region of interest" description="Disordered" evidence="8">
    <location>
        <begin position="474"/>
        <end position="505"/>
    </location>
</feature>
<keyword evidence="13" id="KW-1185">Reference proteome</keyword>
<feature type="domain" description="Helicase C-terminal" evidence="10">
    <location>
        <begin position="270"/>
        <end position="412"/>
    </location>
</feature>
<dbReference type="PANTHER" id="PTHR47959:SF13">
    <property type="entry name" value="ATP-DEPENDENT RNA HELICASE RHLE"/>
    <property type="match status" value="1"/>
</dbReference>
<dbReference type="InterPro" id="IPR000629">
    <property type="entry name" value="RNA-helicase_DEAD-box_CS"/>
</dbReference>
<dbReference type="GO" id="GO:0003676">
    <property type="term" value="F:nucleic acid binding"/>
    <property type="evidence" value="ECO:0007669"/>
    <property type="project" value="InterPro"/>
</dbReference>
<evidence type="ECO:0000256" key="1">
    <source>
        <dbReference type="ARBA" id="ARBA00022741"/>
    </source>
</evidence>
<dbReference type="Proteomes" id="UP000005697">
    <property type="component" value="Unassembled WGS sequence"/>
</dbReference>
<dbReference type="CDD" id="cd12252">
    <property type="entry name" value="RRM_DbpA"/>
    <property type="match status" value="1"/>
</dbReference>
<dbReference type="PROSITE" id="PS51194">
    <property type="entry name" value="HELICASE_CTER"/>
    <property type="match status" value="1"/>
</dbReference>
<dbReference type="Pfam" id="PF00271">
    <property type="entry name" value="Helicase_C"/>
    <property type="match status" value="1"/>
</dbReference>
<evidence type="ECO:0000256" key="6">
    <source>
        <dbReference type="PROSITE-ProRule" id="PRU00552"/>
    </source>
</evidence>
<dbReference type="InterPro" id="IPR050079">
    <property type="entry name" value="DEAD_box_RNA_helicase"/>
</dbReference>
<name>F0F3A6_9BACT</name>
<evidence type="ECO:0000256" key="5">
    <source>
        <dbReference type="ARBA" id="ARBA00038437"/>
    </source>
</evidence>
<protein>
    <submittedName>
        <fullName evidence="12">DEAD/DEAH box helicase</fullName>
    </submittedName>
</protein>
<dbReference type="InterPro" id="IPR012677">
    <property type="entry name" value="Nucleotide-bd_a/b_plait_sf"/>
</dbReference>
<dbReference type="InterPro" id="IPR005580">
    <property type="entry name" value="DbpA/CsdA_RNA-bd_dom"/>
</dbReference>
<accession>F0F3A6</accession>
<keyword evidence="2 7" id="KW-0378">Hydrolase</keyword>
<dbReference type="Pfam" id="PF00270">
    <property type="entry name" value="DEAD"/>
    <property type="match status" value="1"/>
</dbReference>
<feature type="short sequence motif" description="Q motif" evidence="6">
    <location>
        <begin position="37"/>
        <end position="65"/>
    </location>
</feature>
<dbReference type="SMART" id="SM00490">
    <property type="entry name" value="HELICc"/>
    <property type="match status" value="1"/>
</dbReference>
<dbReference type="STRING" id="888743.HMPREF9141_0072"/>
<keyword evidence="3 7" id="KW-0347">Helicase</keyword>
<dbReference type="Gene3D" id="3.40.50.300">
    <property type="entry name" value="P-loop containing nucleotide triphosphate hydrolases"/>
    <property type="match status" value="2"/>
</dbReference>
<dbReference type="CDD" id="cd00268">
    <property type="entry name" value="DEADc"/>
    <property type="match status" value="1"/>
</dbReference>
<evidence type="ECO:0000256" key="4">
    <source>
        <dbReference type="ARBA" id="ARBA00022840"/>
    </source>
</evidence>
<dbReference type="InterPro" id="IPR001650">
    <property type="entry name" value="Helicase_C-like"/>
</dbReference>
<evidence type="ECO:0000256" key="2">
    <source>
        <dbReference type="ARBA" id="ARBA00022801"/>
    </source>
</evidence>
<keyword evidence="1 7" id="KW-0547">Nucleotide-binding</keyword>
<evidence type="ECO:0000259" key="10">
    <source>
        <dbReference type="PROSITE" id="PS51194"/>
    </source>
</evidence>
<feature type="compositionally biased region" description="Basic and acidic residues" evidence="8">
    <location>
        <begin position="577"/>
        <end position="593"/>
    </location>
</feature>
<evidence type="ECO:0000259" key="9">
    <source>
        <dbReference type="PROSITE" id="PS51192"/>
    </source>
</evidence>
<keyword evidence="4 7" id="KW-0067">ATP-binding</keyword>
<dbReference type="GO" id="GO:0005524">
    <property type="term" value="F:ATP binding"/>
    <property type="evidence" value="ECO:0007669"/>
    <property type="project" value="UniProtKB-KW"/>
</dbReference>
<dbReference type="GO" id="GO:0003724">
    <property type="term" value="F:RNA helicase activity"/>
    <property type="evidence" value="ECO:0007669"/>
    <property type="project" value="InterPro"/>
</dbReference>
<dbReference type="GO" id="GO:0005829">
    <property type="term" value="C:cytosol"/>
    <property type="evidence" value="ECO:0007669"/>
    <property type="project" value="TreeGrafter"/>
</dbReference>
<sequence>MLTDGSQSQASVFLWVRLVAHLPYYIRIINHKQTNLKTFEELGVSEEIRRAISELGFEHPMPVQEEVIPYLLGNRNDVIALAQTGTGKTAAFGLPLLQRIDTGSKDTQAVVLSPTRELCLQIADDLKDFGKYIPHLHIAAVYGGASIETQIHQLRHGVQIIVATPGRLIDLMHRGKARLDKVTNVVLDEADEMLNMGFQESITEILTGVPEDRNTLLFSATMSRDVERVAKGYLHDYKEIVVGSRNEGAENVNHIYYMVNARDKYLALKRLVDFYPKIYAIVFCRTKVETQEIADKLIKDGYNAESLHGDLSQQQRDLTMQKFRSHLTQILVATDVAARGLDVNDLTHVINYGLPDDIENYTHRSGRTGRAGKKGTSISIIHSREKHKVRNIEREIGKEFVDGTLPTPEEICKKQLFKTMDDILKTDVDEEQIEPYMTDINRQFEYIDKEDIIKKIVTATFGRFLNYYKNAPEIEKPSSRSSRESSRSGRGEGKSGRSRGQRKAESGYRRLFINLGKTDGFYPGEVMQFINKNVHGHQEVGHIDLLSKQSYIEVPEQDAQKVMRALDGTTYKGRKVRCNDAEEGGHGRSDRGRAASGRGGYGSRGEGRQDSRERKGRGRREPEEDFSFAQHKFKKDDWKELMKGASAKLKGEEPDFSEEGWARRRPKK</sequence>